<dbReference type="GO" id="GO:0003677">
    <property type="term" value="F:DNA binding"/>
    <property type="evidence" value="ECO:0007669"/>
    <property type="project" value="UniProtKB-KW"/>
</dbReference>
<dbReference type="CDD" id="cd17256">
    <property type="entry name" value="RMtype1_S_EcoJA65PI-TRD1-CR1_like"/>
    <property type="match status" value="1"/>
</dbReference>
<organism evidence="5 6">
    <name type="scientific">Microbacterium lushaniae</name>
    <dbReference type="NCBI Taxonomy" id="2614639"/>
    <lineage>
        <taxon>Bacteria</taxon>
        <taxon>Bacillati</taxon>
        <taxon>Actinomycetota</taxon>
        <taxon>Actinomycetes</taxon>
        <taxon>Micrococcales</taxon>
        <taxon>Microbacteriaceae</taxon>
        <taxon>Microbacterium</taxon>
    </lineage>
</organism>
<dbReference type="Pfam" id="PF01420">
    <property type="entry name" value="Methylase_S"/>
    <property type="match status" value="1"/>
</dbReference>
<evidence type="ECO:0000313" key="6">
    <source>
        <dbReference type="Proteomes" id="UP000325516"/>
    </source>
</evidence>
<evidence type="ECO:0000259" key="4">
    <source>
        <dbReference type="Pfam" id="PF01420"/>
    </source>
</evidence>
<gene>
    <name evidence="5" type="ORF">F6J85_17115</name>
</gene>
<accession>A0A5J6L834</accession>
<dbReference type="KEGG" id="mlz:F6J85_17115"/>
<evidence type="ECO:0000256" key="3">
    <source>
        <dbReference type="ARBA" id="ARBA00023125"/>
    </source>
</evidence>
<dbReference type="Gene3D" id="3.90.220.20">
    <property type="entry name" value="DNA methylase specificity domains"/>
    <property type="match status" value="2"/>
</dbReference>
<evidence type="ECO:0000256" key="2">
    <source>
        <dbReference type="ARBA" id="ARBA00022747"/>
    </source>
</evidence>
<dbReference type="Proteomes" id="UP000325516">
    <property type="component" value="Chromosome"/>
</dbReference>
<reference evidence="6" key="1">
    <citation type="submission" date="2019-09" db="EMBL/GenBank/DDBJ databases">
        <title>Mumia zhuanghuii sp. nov. isolated from the intestinal contents of plateau pika (Ochotona curzoniae) in the Qinghai-Tibet plateau of China.</title>
        <authorList>
            <person name="Tian Z."/>
        </authorList>
    </citation>
    <scope>NUCLEOTIDE SEQUENCE [LARGE SCALE GENOMIC DNA]</scope>
    <source>
        <strain evidence="6">L-031</strain>
    </source>
</reference>
<feature type="domain" description="Type I restriction modification DNA specificity" evidence="4">
    <location>
        <begin position="28"/>
        <end position="177"/>
    </location>
</feature>
<keyword evidence="3" id="KW-0238">DNA-binding</keyword>
<dbReference type="EMBL" id="CP044232">
    <property type="protein sequence ID" value="QEW04635.1"/>
    <property type="molecule type" value="Genomic_DNA"/>
</dbReference>
<name>A0A5J6L834_9MICO</name>
<keyword evidence="6" id="KW-1185">Reference proteome</keyword>
<protein>
    <recommendedName>
        <fullName evidence="4">Type I restriction modification DNA specificity domain-containing protein</fullName>
    </recommendedName>
</protein>
<comment type="similarity">
    <text evidence="1">Belongs to the type-I restriction system S methylase family.</text>
</comment>
<dbReference type="InterPro" id="IPR052021">
    <property type="entry name" value="Type-I_RS_S_subunit"/>
</dbReference>
<dbReference type="PANTHER" id="PTHR30408">
    <property type="entry name" value="TYPE-1 RESTRICTION ENZYME ECOKI SPECIFICITY PROTEIN"/>
    <property type="match status" value="1"/>
</dbReference>
<dbReference type="GO" id="GO:0009307">
    <property type="term" value="P:DNA restriction-modification system"/>
    <property type="evidence" value="ECO:0007669"/>
    <property type="project" value="UniProtKB-KW"/>
</dbReference>
<dbReference type="REBASE" id="368806">
    <property type="entry name" value="S.MspL031ORF17120P"/>
</dbReference>
<dbReference type="InterPro" id="IPR044946">
    <property type="entry name" value="Restrct_endonuc_typeI_TRD_sf"/>
</dbReference>
<keyword evidence="2" id="KW-0680">Restriction system</keyword>
<evidence type="ECO:0000256" key="1">
    <source>
        <dbReference type="ARBA" id="ARBA00010923"/>
    </source>
</evidence>
<proteinExistence type="inferred from homology"/>
<dbReference type="PANTHER" id="PTHR30408:SF12">
    <property type="entry name" value="TYPE I RESTRICTION ENZYME MJAVIII SPECIFICITY SUBUNIT"/>
    <property type="match status" value="1"/>
</dbReference>
<sequence>MTAVSWLEDLVADGQVSYGIVQPGAHQNDGVPIVRAGDVREGRIDTSRPLRVAPEVSARHDRTVLVGGELLFTLVGSVGETALVPKSLAGWNVARAVAVLRPIGVDARWLHYALNSQPARRQINSLLNTTVQPTLNLADLKRLTLPASSLQEQQAIAEVLGALDDKIAANTALISQLDAIMHLTFRGLAKASAAPLSTTAEFVNGKAFTKGASGSGRVVVRIAELNGGISGSTVYSDAIVDDKHVARPGDILFAWSGSLTLHRWFRGEAIVNQHIFKVIPREGFPTWLVYELLRHKLADFKAIAADKATTMGHIQRHHLDEVVAVPVASEVQRVDALMNGLWARALGAERESLTLAETRDALLPQLMSGKLRVRDAERIAVDAGL</sequence>
<dbReference type="InterPro" id="IPR000055">
    <property type="entry name" value="Restrct_endonuc_typeI_TRD"/>
</dbReference>
<dbReference type="AlphaFoldDB" id="A0A5J6L834"/>
<evidence type="ECO:0000313" key="5">
    <source>
        <dbReference type="EMBL" id="QEW04635.1"/>
    </source>
</evidence>
<dbReference type="SUPFAM" id="SSF116734">
    <property type="entry name" value="DNA methylase specificity domain"/>
    <property type="match status" value="2"/>
</dbReference>